<comment type="subunit">
    <text evidence="3">Monomer.</text>
</comment>
<dbReference type="EMBL" id="JAUESC010000387">
    <property type="protein sequence ID" value="KAK0574846.1"/>
    <property type="molecule type" value="Genomic_DNA"/>
</dbReference>
<accession>A0AA39RIN5</accession>
<name>A0AA39RIN5_ACESA</name>
<dbReference type="Pfam" id="PF02265">
    <property type="entry name" value="S1-P1_nuclease"/>
    <property type="match status" value="1"/>
</dbReference>
<keyword evidence="13" id="KW-1185">Reference proteome</keyword>
<keyword evidence="10" id="KW-1015">Disulfide bond</keyword>
<reference evidence="12" key="1">
    <citation type="journal article" date="2022" name="Plant J.">
        <title>Strategies of tolerance reflected in two North American maple genomes.</title>
        <authorList>
            <person name="McEvoy S.L."/>
            <person name="Sezen U.U."/>
            <person name="Trouern-Trend A."/>
            <person name="McMahon S.M."/>
            <person name="Schaberg P.G."/>
            <person name="Yang J."/>
            <person name="Wegrzyn J.L."/>
            <person name="Swenson N.G."/>
        </authorList>
    </citation>
    <scope>NUCLEOTIDE SEQUENCE</scope>
    <source>
        <strain evidence="12">NS2018</strain>
    </source>
</reference>
<evidence type="ECO:0000313" key="13">
    <source>
        <dbReference type="Proteomes" id="UP001168877"/>
    </source>
</evidence>
<dbReference type="PANTHER" id="PTHR33146">
    <property type="entry name" value="ENDONUCLEASE 4"/>
    <property type="match status" value="1"/>
</dbReference>
<keyword evidence="11" id="KW-0325">Glycoprotein</keyword>
<dbReference type="Gene3D" id="1.10.575.10">
    <property type="entry name" value="P1 Nuclease"/>
    <property type="match status" value="1"/>
</dbReference>
<dbReference type="GO" id="GO:0006308">
    <property type="term" value="P:DNA catabolic process"/>
    <property type="evidence" value="ECO:0007669"/>
    <property type="project" value="InterPro"/>
</dbReference>
<dbReference type="FunFam" id="1.10.575.10:FF:000002">
    <property type="entry name" value="Endonuclease 2"/>
    <property type="match status" value="1"/>
</dbReference>
<evidence type="ECO:0000256" key="1">
    <source>
        <dbReference type="ARBA" id="ARBA00000245"/>
    </source>
</evidence>
<evidence type="ECO:0000256" key="5">
    <source>
        <dbReference type="ARBA" id="ARBA00022722"/>
    </source>
</evidence>
<gene>
    <name evidence="12" type="ORF">LWI29_030024</name>
</gene>
<keyword evidence="9" id="KW-0378">Hydrolase</keyword>
<comment type="catalytic activity">
    <reaction evidence="1">
        <text>Endonucleolytic cleavage to 5'-phosphomononucleotide and 5'-phosphooligonucleotide end-products.</text>
        <dbReference type="EC" id="3.1.30.1"/>
    </reaction>
</comment>
<keyword evidence="7" id="KW-0732">Signal</keyword>
<dbReference type="InterPro" id="IPR003154">
    <property type="entry name" value="S1/P1nuclease"/>
</dbReference>
<dbReference type="GO" id="GO:0000014">
    <property type="term" value="F:single-stranded DNA endodeoxyribonuclease activity"/>
    <property type="evidence" value="ECO:0007669"/>
    <property type="project" value="UniProtKB-ARBA"/>
</dbReference>
<comment type="similarity">
    <text evidence="2">Belongs to the nuclease type I family.</text>
</comment>
<keyword evidence="8" id="KW-0255">Endonuclease</keyword>
<dbReference type="AlphaFoldDB" id="A0AA39RIN5"/>
<evidence type="ECO:0000313" key="12">
    <source>
        <dbReference type="EMBL" id="KAK0574846.1"/>
    </source>
</evidence>
<dbReference type="PANTHER" id="PTHR33146:SF27">
    <property type="entry name" value="ENDONUCLEASE 2"/>
    <property type="match status" value="1"/>
</dbReference>
<dbReference type="GO" id="GO:0004521">
    <property type="term" value="F:RNA endonuclease activity"/>
    <property type="evidence" value="ECO:0007669"/>
    <property type="project" value="UniProtKB-ARBA"/>
</dbReference>
<proteinExistence type="inferred from homology"/>
<evidence type="ECO:0000256" key="11">
    <source>
        <dbReference type="ARBA" id="ARBA00023180"/>
    </source>
</evidence>
<evidence type="ECO:0000256" key="10">
    <source>
        <dbReference type="ARBA" id="ARBA00023157"/>
    </source>
</evidence>
<dbReference type="SUPFAM" id="SSF48537">
    <property type="entry name" value="Phospholipase C/P1 nuclease"/>
    <property type="match status" value="1"/>
</dbReference>
<evidence type="ECO:0000256" key="7">
    <source>
        <dbReference type="ARBA" id="ARBA00022729"/>
    </source>
</evidence>
<dbReference type="InterPro" id="IPR008947">
    <property type="entry name" value="PLipase_C/P1_nuclease_dom_sf"/>
</dbReference>
<evidence type="ECO:0000256" key="9">
    <source>
        <dbReference type="ARBA" id="ARBA00022801"/>
    </source>
</evidence>
<keyword evidence="6" id="KW-0479">Metal-binding</keyword>
<evidence type="ECO:0000256" key="2">
    <source>
        <dbReference type="ARBA" id="ARBA00009547"/>
    </source>
</evidence>
<dbReference type="GO" id="GO:0046872">
    <property type="term" value="F:metal ion binding"/>
    <property type="evidence" value="ECO:0007669"/>
    <property type="project" value="UniProtKB-KW"/>
</dbReference>
<evidence type="ECO:0000256" key="4">
    <source>
        <dbReference type="ARBA" id="ARBA00012562"/>
    </source>
</evidence>
<dbReference type="GO" id="GO:0003676">
    <property type="term" value="F:nucleic acid binding"/>
    <property type="evidence" value="ECO:0007669"/>
    <property type="project" value="InterPro"/>
</dbReference>
<sequence length="350" mass="39099">MGRGVGIPLKFDRATLEVDYGHFARMLIDVNLSKPLPDSIMIEVGEDCLFPTLYFENVPSFCSILALLSLSAIFPVIHGWGTDGHLTVCRIAQSRLSEAAAEAVKKLLPESAENDLGSVCSWADQVKFRYHWSSPLHYIDTPDDLCTYQYNRDCKDENGEKGRCVAGAINNYTTQLLTYNSAASQADYNLTEALLFLSHYMGDIHQPLHVGFTSDRGGNTIDVHWYTRKQVLHHVWDANIIETAEERLYDSNVDGLIDAIQQNITTEWVDLVKRWETCSAKKTTCPDIYASEGIKAACDWAYKGASEGSTLEDDYFDSRLPIVNLRLAQGGVRLAATLNRIFDVTAINVT</sequence>
<comment type="caution">
    <text evidence="12">The sequence shown here is derived from an EMBL/GenBank/DDBJ whole genome shotgun (WGS) entry which is preliminary data.</text>
</comment>
<dbReference type="EC" id="3.1.30.1" evidence="4"/>
<reference evidence="12" key="2">
    <citation type="submission" date="2023-06" db="EMBL/GenBank/DDBJ databases">
        <authorList>
            <person name="Swenson N.G."/>
            <person name="Wegrzyn J.L."/>
            <person name="Mcevoy S.L."/>
        </authorList>
    </citation>
    <scope>NUCLEOTIDE SEQUENCE</scope>
    <source>
        <strain evidence="12">NS2018</strain>
        <tissue evidence="12">Leaf</tissue>
    </source>
</reference>
<keyword evidence="5" id="KW-0540">Nuclease</keyword>
<organism evidence="12 13">
    <name type="scientific">Acer saccharum</name>
    <name type="common">Sugar maple</name>
    <dbReference type="NCBI Taxonomy" id="4024"/>
    <lineage>
        <taxon>Eukaryota</taxon>
        <taxon>Viridiplantae</taxon>
        <taxon>Streptophyta</taxon>
        <taxon>Embryophyta</taxon>
        <taxon>Tracheophyta</taxon>
        <taxon>Spermatophyta</taxon>
        <taxon>Magnoliopsida</taxon>
        <taxon>eudicotyledons</taxon>
        <taxon>Gunneridae</taxon>
        <taxon>Pentapetalae</taxon>
        <taxon>rosids</taxon>
        <taxon>malvids</taxon>
        <taxon>Sapindales</taxon>
        <taxon>Sapindaceae</taxon>
        <taxon>Hippocastanoideae</taxon>
        <taxon>Acereae</taxon>
        <taxon>Acer</taxon>
    </lineage>
</organism>
<dbReference type="Proteomes" id="UP001168877">
    <property type="component" value="Unassembled WGS sequence"/>
</dbReference>
<evidence type="ECO:0000256" key="3">
    <source>
        <dbReference type="ARBA" id="ARBA00011245"/>
    </source>
</evidence>
<evidence type="ECO:0000256" key="6">
    <source>
        <dbReference type="ARBA" id="ARBA00022723"/>
    </source>
</evidence>
<protein>
    <recommendedName>
        <fullName evidence="4">Aspergillus nuclease S1</fullName>
        <ecNumber evidence="4">3.1.30.1</ecNumber>
    </recommendedName>
</protein>
<dbReference type="CDD" id="cd11010">
    <property type="entry name" value="S1-P1_nuclease"/>
    <property type="match status" value="1"/>
</dbReference>
<evidence type="ECO:0000256" key="8">
    <source>
        <dbReference type="ARBA" id="ARBA00022759"/>
    </source>
</evidence>